<dbReference type="PANTHER" id="PTHR31533:SF35">
    <property type="entry name" value="GPI-ANCHORED PROTEIN LLG2-RELATED"/>
    <property type="match status" value="1"/>
</dbReference>
<feature type="chain" id="PRO_5042206526" evidence="1">
    <location>
        <begin position="23"/>
        <end position="165"/>
    </location>
</feature>
<dbReference type="AlphaFoldDB" id="A0AAE1W3D2"/>
<keyword evidence="1" id="KW-0732">Signal</keyword>
<accession>A0AAE1W3D2</accession>
<dbReference type="Pfam" id="PF26578">
    <property type="entry name" value="LLG1"/>
    <property type="match status" value="1"/>
</dbReference>
<gene>
    <name evidence="3" type="ORF">Sango_2471300</name>
</gene>
<dbReference type="Proteomes" id="UP001289374">
    <property type="component" value="Unassembled WGS sequence"/>
</dbReference>
<evidence type="ECO:0000256" key="1">
    <source>
        <dbReference type="SAM" id="SignalP"/>
    </source>
</evidence>
<protein>
    <submittedName>
        <fullName evidence="3">GPI-anchored protein LLG1</fullName>
    </submittedName>
</protein>
<evidence type="ECO:0000313" key="4">
    <source>
        <dbReference type="Proteomes" id="UP001289374"/>
    </source>
</evidence>
<proteinExistence type="predicted"/>
<evidence type="ECO:0000259" key="2">
    <source>
        <dbReference type="Pfam" id="PF26578"/>
    </source>
</evidence>
<feature type="signal peptide" evidence="1">
    <location>
        <begin position="1"/>
        <end position="22"/>
    </location>
</feature>
<sequence length="165" mass="18281">MGSRRSLLQLFLSFLVLGFASSSYISNDVLEPHHGSVGRSLLQQRTPCTVDFEHFNYTVITSQCKGPNYPAELCCGAIKQLACPVHEQFNDLKSNCPETFFSYVNLYGKYPPALFASLCREGQRGLDCTDLLAGPPEQQNGARAARAHTPLLLLMLFSLLVFNMS</sequence>
<reference evidence="3" key="1">
    <citation type="submission" date="2020-06" db="EMBL/GenBank/DDBJ databases">
        <authorList>
            <person name="Li T."/>
            <person name="Hu X."/>
            <person name="Zhang T."/>
            <person name="Song X."/>
            <person name="Zhang H."/>
            <person name="Dai N."/>
            <person name="Sheng W."/>
            <person name="Hou X."/>
            <person name="Wei L."/>
        </authorList>
    </citation>
    <scope>NUCLEOTIDE SEQUENCE</scope>
    <source>
        <strain evidence="3">K16</strain>
        <tissue evidence="3">Leaf</tissue>
    </source>
</reference>
<organism evidence="3 4">
    <name type="scientific">Sesamum angolense</name>
    <dbReference type="NCBI Taxonomy" id="2727404"/>
    <lineage>
        <taxon>Eukaryota</taxon>
        <taxon>Viridiplantae</taxon>
        <taxon>Streptophyta</taxon>
        <taxon>Embryophyta</taxon>
        <taxon>Tracheophyta</taxon>
        <taxon>Spermatophyta</taxon>
        <taxon>Magnoliopsida</taxon>
        <taxon>eudicotyledons</taxon>
        <taxon>Gunneridae</taxon>
        <taxon>Pentapetalae</taxon>
        <taxon>asterids</taxon>
        <taxon>lamiids</taxon>
        <taxon>Lamiales</taxon>
        <taxon>Pedaliaceae</taxon>
        <taxon>Sesamum</taxon>
    </lineage>
</organism>
<dbReference type="EMBL" id="JACGWL010000015">
    <property type="protein sequence ID" value="KAK4386007.1"/>
    <property type="molecule type" value="Genomic_DNA"/>
</dbReference>
<dbReference type="InterPro" id="IPR039307">
    <property type="entry name" value="LORELEI-like"/>
</dbReference>
<reference evidence="3" key="2">
    <citation type="journal article" date="2024" name="Plant">
        <title>Genomic evolution and insights into agronomic trait innovations of Sesamum species.</title>
        <authorList>
            <person name="Miao H."/>
            <person name="Wang L."/>
            <person name="Qu L."/>
            <person name="Liu H."/>
            <person name="Sun Y."/>
            <person name="Le M."/>
            <person name="Wang Q."/>
            <person name="Wei S."/>
            <person name="Zheng Y."/>
            <person name="Lin W."/>
            <person name="Duan Y."/>
            <person name="Cao H."/>
            <person name="Xiong S."/>
            <person name="Wang X."/>
            <person name="Wei L."/>
            <person name="Li C."/>
            <person name="Ma Q."/>
            <person name="Ju M."/>
            <person name="Zhao R."/>
            <person name="Li G."/>
            <person name="Mu C."/>
            <person name="Tian Q."/>
            <person name="Mei H."/>
            <person name="Zhang T."/>
            <person name="Gao T."/>
            <person name="Zhang H."/>
        </authorList>
    </citation>
    <scope>NUCLEOTIDE SEQUENCE</scope>
    <source>
        <strain evidence="3">K16</strain>
    </source>
</reference>
<dbReference type="InterPro" id="IPR058888">
    <property type="entry name" value="LLG1-like"/>
</dbReference>
<dbReference type="PANTHER" id="PTHR31533">
    <property type="entry name" value="GPI-ANCHORED PROTEIN LLG1-RELATED-RELATED"/>
    <property type="match status" value="1"/>
</dbReference>
<comment type="caution">
    <text evidence="3">The sequence shown here is derived from an EMBL/GenBank/DDBJ whole genome shotgun (WGS) entry which is preliminary data.</text>
</comment>
<feature type="domain" description="GPI-anchored protein LLG1-like" evidence="2">
    <location>
        <begin position="50"/>
        <end position="126"/>
    </location>
</feature>
<name>A0AAE1W3D2_9LAMI</name>
<keyword evidence="4" id="KW-1185">Reference proteome</keyword>
<evidence type="ECO:0000313" key="3">
    <source>
        <dbReference type="EMBL" id="KAK4386007.1"/>
    </source>
</evidence>